<evidence type="ECO:0000259" key="6">
    <source>
        <dbReference type="PROSITE" id="PS50072"/>
    </source>
</evidence>
<feature type="compositionally biased region" description="Polar residues" evidence="5">
    <location>
        <begin position="99"/>
        <end position="115"/>
    </location>
</feature>
<dbReference type="PROSITE" id="PS50072">
    <property type="entry name" value="CSA_PPIASE_2"/>
    <property type="match status" value="1"/>
</dbReference>
<dbReference type="PRINTS" id="PR00153">
    <property type="entry name" value="CSAPPISMRASE"/>
</dbReference>
<dbReference type="Proteomes" id="UP001345013">
    <property type="component" value="Unassembled WGS sequence"/>
</dbReference>
<dbReference type="InterPro" id="IPR029000">
    <property type="entry name" value="Cyclophilin-like_dom_sf"/>
</dbReference>
<dbReference type="InterPro" id="IPR044666">
    <property type="entry name" value="Cyclophilin_A-like"/>
</dbReference>
<feature type="compositionally biased region" description="Low complexity" evidence="5">
    <location>
        <begin position="17"/>
        <end position="33"/>
    </location>
</feature>
<proteinExistence type="inferred from homology"/>
<dbReference type="SUPFAM" id="SSF50891">
    <property type="entry name" value="Cyclophilin-like"/>
    <property type="match status" value="1"/>
</dbReference>
<comment type="function">
    <text evidence="4">PPIases accelerate the folding of proteins. It catalyzes the cis-trans isomerization of proline imidic peptide bonds in oligopeptides.</text>
</comment>
<keyword evidence="3 4" id="KW-0413">Isomerase</keyword>
<feature type="compositionally biased region" description="Low complexity" evidence="5">
    <location>
        <begin position="82"/>
        <end position="98"/>
    </location>
</feature>
<comment type="caution">
    <text evidence="7">The sequence shown here is derived from an EMBL/GenBank/DDBJ whole genome shotgun (WGS) entry which is preliminary data.</text>
</comment>
<keyword evidence="8" id="KW-1185">Reference proteome</keyword>
<comment type="similarity">
    <text evidence="4">Belongs to the cyclophilin-type PPIase family.</text>
</comment>
<evidence type="ECO:0000256" key="5">
    <source>
        <dbReference type="SAM" id="MobiDB-lite"/>
    </source>
</evidence>
<comment type="catalytic activity">
    <reaction evidence="1 4">
        <text>[protein]-peptidylproline (omega=180) = [protein]-peptidylproline (omega=0)</text>
        <dbReference type="Rhea" id="RHEA:16237"/>
        <dbReference type="Rhea" id="RHEA-COMP:10747"/>
        <dbReference type="Rhea" id="RHEA-COMP:10748"/>
        <dbReference type="ChEBI" id="CHEBI:83833"/>
        <dbReference type="ChEBI" id="CHEBI:83834"/>
        <dbReference type="EC" id="5.2.1.8"/>
    </reaction>
</comment>
<dbReference type="Pfam" id="PF00160">
    <property type="entry name" value="Pro_isomerase"/>
    <property type="match status" value="1"/>
</dbReference>
<evidence type="ECO:0000256" key="4">
    <source>
        <dbReference type="RuleBase" id="RU363019"/>
    </source>
</evidence>
<dbReference type="PROSITE" id="PS00170">
    <property type="entry name" value="CSA_PPIASE_1"/>
    <property type="match status" value="1"/>
</dbReference>
<evidence type="ECO:0000256" key="3">
    <source>
        <dbReference type="ARBA" id="ARBA00023235"/>
    </source>
</evidence>
<feature type="domain" description="PPIase cyclophilin-type" evidence="6">
    <location>
        <begin position="120"/>
        <end position="274"/>
    </location>
</feature>
<evidence type="ECO:0000313" key="7">
    <source>
        <dbReference type="EMBL" id="KAK5079539.1"/>
    </source>
</evidence>
<evidence type="ECO:0000256" key="2">
    <source>
        <dbReference type="ARBA" id="ARBA00023110"/>
    </source>
</evidence>
<accession>A0ABR0JYI1</accession>
<feature type="region of interest" description="Disordered" evidence="5">
    <location>
        <begin position="1"/>
        <end position="120"/>
    </location>
</feature>
<dbReference type="PANTHER" id="PTHR45625:SF4">
    <property type="entry name" value="PEPTIDYLPROLYL ISOMERASE DOMAIN AND WD REPEAT-CONTAINING PROTEIN 1"/>
    <property type="match status" value="1"/>
</dbReference>
<reference evidence="7 8" key="1">
    <citation type="submission" date="2023-08" db="EMBL/GenBank/DDBJ databases">
        <title>Black Yeasts Isolated from many extreme environments.</title>
        <authorList>
            <person name="Coleine C."/>
            <person name="Stajich J.E."/>
            <person name="Selbmann L."/>
        </authorList>
    </citation>
    <scope>NUCLEOTIDE SEQUENCE [LARGE SCALE GENOMIC DNA]</scope>
    <source>
        <strain evidence="7 8">CCFEE 5885</strain>
    </source>
</reference>
<dbReference type="PANTHER" id="PTHR45625">
    <property type="entry name" value="PEPTIDYL-PROLYL CIS-TRANS ISOMERASE-RELATED"/>
    <property type="match status" value="1"/>
</dbReference>
<dbReference type="InterPro" id="IPR020892">
    <property type="entry name" value="Cyclophilin-type_PPIase_CS"/>
</dbReference>
<dbReference type="EMBL" id="JAVRRG010000187">
    <property type="protein sequence ID" value="KAK5079539.1"/>
    <property type="molecule type" value="Genomic_DNA"/>
</dbReference>
<keyword evidence="2 4" id="KW-0697">Rotamase</keyword>
<dbReference type="InterPro" id="IPR002130">
    <property type="entry name" value="Cyclophilin-type_PPIase_dom"/>
</dbReference>
<organism evidence="7 8">
    <name type="scientific">Lithohypha guttulata</name>
    <dbReference type="NCBI Taxonomy" id="1690604"/>
    <lineage>
        <taxon>Eukaryota</taxon>
        <taxon>Fungi</taxon>
        <taxon>Dikarya</taxon>
        <taxon>Ascomycota</taxon>
        <taxon>Pezizomycotina</taxon>
        <taxon>Eurotiomycetes</taxon>
        <taxon>Chaetothyriomycetidae</taxon>
        <taxon>Chaetothyriales</taxon>
        <taxon>Trichomeriaceae</taxon>
        <taxon>Lithohypha</taxon>
    </lineage>
</organism>
<evidence type="ECO:0000256" key="1">
    <source>
        <dbReference type="ARBA" id="ARBA00000971"/>
    </source>
</evidence>
<name>A0ABR0JYI1_9EURO</name>
<protein>
    <recommendedName>
        <fullName evidence="4">Peptidyl-prolyl cis-trans isomerase</fullName>
        <shortName evidence="4">PPIase</shortName>
        <ecNumber evidence="4">5.2.1.8</ecNumber>
    </recommendedName>
</protein>
<dbReference type="EC" id="5.2.1.8" evidence="4"/>
<gene>
    <name evidence="7" type="ORF">LTR24_009169</name>
</gene>
<dbReference type="Gene3D" id="2.40.100.10">
    <property type="entry name" value="Cyclophilin-like"/>
    <property type="match status" value="1"/>
</dbReference>
<sequence>MNKLKSMFKKDKDSKSESTSSYQSSGGTPSGSMSTGGAGAAYSGGSSSGGAPTGSQSATGMSSVAAVPQQSSGASYGGGGSMPQQSGGMSSGGAPAQQAPTGSSFPPNNAPSTGVENADHPQGVVMHTTLGDITIALFAEQTPRTCKNFATLAATGKYDNVVFHRIIPGFMIQGGDPEGSGRGGRSIYGAKFEDEFHPDLKHTGKGIMSMANSGPNTNGSQFFICLAATPHLDMKHTVFGQVADGMDVVDRLGAVRTGAQDRPVQEVKILRCDVF</sequence>
<evidence type="ECO:0000313" key="8">
    <source>
        <dbReference type="Proteomes" id="UP001345013"/>
    </source>
</evidence>